<dbReference type="EMBL" id="ATGG01000051">
    <property type="protein sequence ID" value="EPF71640.1"/>
    <property type="molecule type" value="Genomic_DNA"/>
</dbReference>
<keyword evidence="2" id="KW-1185">Reference proteome</keyword>
<sequence length="143" mass="16167">MINLFKPIVLFALFLQVGCTDAIYEQPSDKYPFKSQMVKLLESDIEIIDSLHKAEVQISYFELPKNSNKIESVVNLLKQDGWVLKGKGQGVDTYCLGLNNRVNIVVPVFGGLYDFKGGKLSRTDYSVNAVLYSYDKWGDDLCE</sequence>
<reference evidence="1 2" key="1">
    <citation type="submission" date="2013-06" db="EMBL/GenBank/DDBJ databases">
        <title>The Genome Sequence of Acinetobacter gyllenbergii CIP 110306.</title>
        <authorList>
            <consortium name="The Broad Institute Genome Sequencing Platform"/>
            <consortium name="The Broad Institute Genome Sequencing Center for Infectious Disease"/>
            <person name="Cerqueira G."/>
            <person name="Feldgarden M."/>
            <person name="Courvalin P."/>
            <person name="Perichon B."/>
            <person name="Grillot-Courvalin C."/>
            <person name="Clermont D."/>
            <person name="Rocha E."/>
            <person name="Yoon E.-J."/>
            <person name="Nemec A."/>
            <person name="Young S.K."/>
            <person name="Zeng Q."/>
            <person name="Gargeya S."/>
            <person name="Fitzgerald M."/>
            <person name="Abouelleil A."/>
            <person name="Alvarado L."/>
            <person name="Berlin A.M."/>
            <person name="Chapman S.B."/>
            <person name="Dewar J."/>
            <person name="Goldberg J."/>
            <person name="Griggs A."/>
            <person name="Gujja S."/>
            <person name="Hansen M."/>
            <person name="Howarth C."/>
            <person name="Imamovic A."/>
            <person name="Larimer J."/>
            <person name="McCowan C."/>
            <person name="Murphy C."/>
            <person name="Pearson M."/>
            <person name="Priest M."/>
            <person name="Roberts A."/>
            <person name="Saif S."/>
            <person name="Shea T."/>
            <person name="Sykes S."/>
            <person name="Wortman J."/>
            <person name="Nusbaum C."/>
            <person name="Birren B."/>
        </authorList>
    </citation>
    <scope>NUCLEOTIDE SEQUENCE [LARGE SCALE GENOMIC DNA]</scope>
    <source>
        <strain evidence="1 2">CIP 110306</strain>
    </source>
</reference>
<name>A0A829HE44_9GAMM</name>
<dbReference type="Proteomes" id="UP000014523">
    <property type="component" value="Unassembled WGS sequence"/>
</dbReference>
<proteinExistence type="predicted"/>
<dbReference type="AlphaFoldDB" id="A0A829HE44"/>
<organism evidence="1 2">
    <name type="scientific">Acinetobacter gyllenbergii CIP 110306 = MTCC 11365</name>
    <dbReference type="NCBI Taxonomy" id="1217657"/>
    <lineage>
        <taxon>Bacteria</taxon>
        <taxon>Pseudomonadati</taxon>
        <taxon>Pseudomonadota</taxon>
        <taxon>Gammaproteobacteria</taxon>
        <taxon>Moraxellales</taxon>
        <taxon>Moraxellaceae</taxon>
        <taxon>Acinetobacter</taxon>
    </lineage>
</organism>
<comment type="caution">
    <text evidence="1">The sequence shown here is derived from an EMBL/GenBank/DDBJ whole genome shotgun (WGS) entry which is preliminary data.</text>
</comment>
<gene>
    <name evidence="1" type="ORF">F957_03826</name>
</gene>
<dbReference type="RefSeq" id="WP_016542875.1">
    <property type="nucleotide sequence ID" value="NZ_ASQH01000021.1"/>
</dbReference>
<evidence type="ECO:0000313" key="1">
    <source>
        <dbReference type="EMBL" id="EPF71640.1"/>
    </source>
</evidence>
<evidence type="ECO:0000313" key="2">
    <source>
        <dbReference type="Proteomes" id="UP000014523"/>
    </source>
</evidence>
<protein>
    <submittedName>
        <fullName evidence="1">Uncharacterized protein</fullName>
    </submittedName>
</protein>
<accession>A0A829HE44</accession>